<dbReference type="Proteomes" id="UP001165120">
    <property type="component" value="Unassembled WGS sequence"/>
</dbReference>
<dbReference type="EMBL" id="BSXN01000193">
    <property type="protein sequence ID" value="GME67546.1"/>
    <property type="molecule type" value="Genomic_DNA"/>
</dbReference>
<dbReference type="Gene3D" id="3.20.20.360">
    <property type="entry name" value="Malate synthase, domain 3"/>
    <property type="match status" value="1"/>
</dbReference>
<proteinExistence type="predicted"/>
<dbReference type="InterPro" id="IPR001465">
    <property type="entry name" value="Malate_synthase_TIM"/>
</dbReference>
<evidence type="ECO:0000313" key="3">
    <source>
        <dbReference type="Proteomes" id="UP001165120"/>
    </source>
</evidence>
<comment type="caution">
    <text evidence="2">The sequence shown here is derived from an EMBL/GenBank/DDBJ whole genome shotgun (WGS) entry which is preliminary data.</text>
</comment>
<sequence>MNDMNDNTGKRSVVIQEYKIASTTVAAIDNNIHSLLKDADFIEVDFSDSVSCSKYGLSYGLYQLEQQLELIKSFNNTKISLKLHLLDFNTLKNINEKNNSTATDEAYKAVKFFTNWGLQPIISLSGINGLKDAISVNILLSEIENLTGLAENEIKVIIPIETVSCLFELNTIVSELKSRIISVQSNYNTNYLISYMKFANKEKNINSVLPEKKYLLKNSQFQSSFVYQILKICLKHNVKTHHLISEYGKPFEHAFNVDVSILEEINKDHHKLLDVDIPGAAISEKALDEYLLTAFKSIINFRDNTDKISDRQFAIEIIKHWLSFGAYTERGSQITEKLIISKIKNFSSELTEVDGKLFIDSIMSTDHDYKQTNYEFKHLESKL</sequence>
<dbReference type="GO" id="GO:0006097">
    <property type="term" value="P:glyoxylate cycle"/>
    <property type="evidence" value="ECO:0007669"/>
    <property type="project" value="InterPro"/>
</dbReference>
<evidence type="ECO:0000259" key="1">
    <source>
        <dbReference type="Pfam" id="PF01274"/>
    </source>
</evidence>
<gene>
    <name evidence="2" type="ORF">Cboi02_000094600</name>
</gene>
<feature type="domain" description="Malate synthase TIM barrel" evidence="1">
    <location>
        <begin position="111"/>
        <end position="240"/>
    </location>
</feature>
<dbReference type="InterPro" id="IPR011076">
    <property type="entry name" value="Malate_synth_sf"/>
</dbReference>
<protein>
    <submittedName>
        <fullName evidence="2">Unnamed protein product</fullName>
    </submittedName>
</protein>
<keyword evidence="3" id="KW-1185">Reference proteome</keyword>
<reference evidence="2" key="1">
    <citation type="submission" date="2023-04" db="EMBL/GenBank/DDBJ databases">
        <title>Candida boidinii NBRC 10035.</title>
        <authorList>
            <person name="Ichikawa N."/>
            <person name="Sato H."/>
            <person name="Tonouchi N."/>
        </authorList>
    </citation>
    <scope>NUCLEOTIDE SEQUENCE</scope>
    <source>
        <strain evidence="2">NBRC 10035</strain>
    </source>
</reference>
<dbReference type="InterPro" id="IPR046363">
    <property type="entry name" value="MS_N_TIM-barrel_dom"/>
</dbReference>
<evidence type="ECO:0000313" key="2">
    <source>
        <dbReference type="EMBL" id="GME67546.1"/>
    </source>
</evidence>
<dbReference type="GO" id="GO:0004474">
    <property type="term" value="F:malate synthase activity"/>
    <property type="evidence" value="ECO:0007669"/>
    <property type="project" value="InterPro"/>
</dbReference>
<dbReference type="AlphaFoldDB" id="A0A9W6SYM7"/>
<name>A0A9W6SYM7_CANBO</name>
<organism evidence="2 3">
    <name type="scientific">Candida boidinii</name>
    <name type="common">Yeast</name>
    <dbReference type="NCBI Taxonomy" id="5477"/>
    <lineage>
        <taxon>Eukaryota</taxon>
        <taxon>Fungi</taxon>
        <taxon>Dikarya</taxon>
        <taxon>Ascomycota</taxon>
        <taxon>Saccharomycotina</taxon>
        <taxon>Pichiomycetes</taxon>
        <taxon>Pichiales</taxon>
        <taxon>Pichiaceae</taxon>
        <taxon>Ogataea</taxon>
        <taxon>Ogataea/Candida clade</taxon>
    </lineage>
</organism>
<dbReference type="Pfam" id="PF01274">
    <property type="entry name" value="MS_TIM-barrel"/>
    <property type="match status" value="1"/>
</dbReference>
<dbReference type="SUPFAM" id="SSF51645">
    <property type="entry name" value="Malate synthase G"/>
    <property type="match status" value="1"/>
</dbReference>
<accession>A0A9W6SYM7</accession>